<feature type="signal peptide" evidence="1">
    <location>
        <begin position="1"/>
        <end position="20"/>
    </location>
</feature>
<evidence type="ECO:0000313" key="3">
    <source>
        <dbReference type="Proteomes" id="UP000003635"/>
    </source>
</evidence>
<reference evidence="2 3" key="1">
    <citation type="journal article" date="2010" name="J. Bacteriol.">
        <title>Genome sequences of Oceanicola granulosus HTCC2516(T) and Oceanicola batsensis HTCC2597(TDelta).</title>
        <authorList>
            <person name="Thrash J.C."/>
            <person name="Cho J.C."/>
            <person name="Vergin K.L."/>
            <person name="Giovannoni S.J."/>
        </authorList>
    </citation>
    <scope>NUCLEOTIDE SEQUENCE [LARGE SCALE GENOMIC DNA]</scope>
    <source>
        <strain evidence="3">ATCC BAA-861 / DSM 15982 / KCTC 12143 / HTCC2516</strain>
    </source>
</reference>
<dbReference type="Proteomes" id="UP000003635">
    <property type="component" value="Unassembled WGS sequence"/>
</dbReference>
<dbReference type="RefSeq" id="WP_007254864.1">
    <property type="nucleotide sequence ID" value="NZ_CH724107.1"/>
</dbReference>
<keyword evidence="1" id="KW-0732">Signal</keyword>
<dbReference type="OrthoDB" id="5945995at2"/>
<evidence type="ECO:0000256" key="1">
    <source>
        <dbReference type="SAM" id="SignalP"/>
    </source>
</evidence>
<comment type="caution">
    <text evidence="2">The sequence shown here is derived from an EMBL/GenBank/DDBJ whole genome shotgun (WGS) entry which is preliminary data.</text>
</comment>
<dbReference type="AlphaFoldDB" id="Q2CGI8"/>
<dbReference type="STRING" id="314256.OG2516_06691"/>
<dbReference type="HOGENOM" id="CLU_063182_0_0_5"/>
<keyword evidence="2" id="KW-0472">Membrane</keyword>
<sequence>MLRRALALAAALLAASPAAAWNLFGTRSAAPATAVAPAGDAGLCVREILIAQERYGIPDNLLLAIGLQEAGVTHQGRLTVWPWAVNAAGEGRIFQSPQDALGWIRSRQAAGVESIDVGCMQINLRWHPDAFTSARQGLDAAVNVDYAARFLVRLHGQTGDWLTAAGSYHSFTPDKREIYLASLTRNIAVANERAPALAALAGAAPPAAARLAEAPAGPGIAWSTARDGARVSIYSAQGLQPVLPAFARAPS</sequence>
<dbReference type="eggNOG" id="COG0741">
    <property type="taxonomic scope" value="Bacteria"/>
</dbReference>
<proteinExistence type="predicted"/>
<dbReference type="Gene3D" id="1.10.530.10">
    <property type="match status" value="1"/>
</dbReference>
<feature type="chain" id="PRO_5004207280" evidence="1">
    <location>
        <begin position="21"/>
        <end position="251"/>
    </location>
</feature>
<dbReference type="EMBL" id="AAOT01000009">
    <property type="protein sequence ID" value="EAR51730.1"/>
    <property type="molecule type" value="Genomic_DNA"/>
</dbReference>
<dbReference type="InterPro" id="IPR023346">
    <property type="entry name" value="Lysozyme-like_dom_sf"/>
</dbReference>
<evidence type="ECO:0000313" key="2">
    <source>
        <dbReference type="EMBL" id="EAR51730.1"/>
    </source>
</evidence>
<keyword evidence="3" id="KW-1185">Reference proteome</keyword>
<protein>
    <submittedName>
        <fullName evidence="2">Hypothetical transmembrane protein</fullName>
    </submittedName>
</protein>
<organism evidence="2 3">
    <name type="scientific">Oceanicola granulosus (strain ATCC BAA-861 / DSM 15982 / KCTC 12143 / HTCC2516)</name>
    <dbReference type="NCBI Taxonomy" id="314256"/>
    <lineage>
        <taxon>Bacteria</taxon>
        <taxon>Pseudomonadati</taxon>
        <taxon>Pseudomonadota</taxon>
        <taxon>Alphaproteobacteria</taxon>
        <taxon>Rhodobacterales</taxon>
        <taxon>Roseobacteraceae</taxon>
        <taxon>Oceanicola</taxon>
    </lineage>
</organism>
<name>Q2CGI8_OCEGH</name>
<accession>Q2CGI8</accession>
<keyword evidence="2" id="KW-0812">Transmembrane</keyword>
<dbReference type="SUPFAM" id="SSF53955">
    <property type="entry name" value="Lysozyme-like"/>
    <property type="match status" value="1"/>
</dbReference>
<gene>
    <name evidence="2" type="ORF">OG2516_06691</name>
</gene>